<sequence>MVNGYFLRGVNEDNILVFRSDDPEELLRIIQRLCASRDKQMKALAQQLELNWYEGVKK</sequence>
<evidence type="ECO:0000313" key="2">
    <source>
        <dbReference type="Proteomes" id="UP000501266"/>
    </source>
</evidence>
<name>A0A6G8R1I0_9CAUD</name>
<gene>
    <name evidence="1" type="primary">60</name>
    <name evidence="1" type="ORF">SEA_WAKANDA_60</name>
</gene>
<evidence type="ECO:0000313" key="1">
    <source>
        <dbReference type="EMBL" id="QIN94052.1"/>
    </source>
</evidence>
<organism evidence="1 2">
    <name type="scientific">Streptomyces phage Wakanda</name>
    <dbReference type="NCBI Taxonomy" id="2713267"/>
    <lineage>
        <taxon>Viruses</taxon>
        <taxon>Duplodnaviria</taxon>
        <taxon>Heunggongvirae</taxon>
        <taxon>Uroviricota</taxon>
        <taxon>Caudoviricetes</taxon>
        <taxon>Stanwilliamsviridae</taxon>
        <taxon>Loccivirinae</taxon>
        <taxon>Wakandavirus</taxon>
        <taxon>Wakandavirus wakanda</taxon>
    </lineage>
</organism>
<accession>A0A6G8R1I0</accession>
<reference evidence="1 2" key="1">
    <citation type="submission" date="2020-02" db="EMBL/GenBank/DDBJ databases">
        <authorList>
            <person name="Bullock J.N."/>
            <person name="Barnes M.L."/>
            <person name="Kankolongo K.M."/>
            <person name="Dejene B.A."/>
            <person name="Lindsay P.E."/>
            <person name="Bhuiyan S."/>
            <person name="Nayek S."/>
            <person name="Hughes L.E."/>
            <person name="Garlena R.A."/>
            <person name="Russell D.A."/>
            <person name="Pope W.H."/>
            <person name="Jacobs-Sera D."/>
            <person name="Hatfull G.F."/>
        </authorList>
    </citation>
    <scope>NUCLEOTIDE SEQUENCE [LARGE SCALE GENOMIC DNA]</scope>
</reference>
<proteinExistence type="predicted"/>
<dbReference type="KEGG" id="vg:77927896"/>
<keyword evidence="2" id="KW-1185">Reference proteome</keyword>
<dbReference type="EMBL" id="MT024865">
    <property type="protein sequence ID" value="QIN94052.1"/>
    <property type="molecule type" value="Genomic_DNA"/>
</dbReference>
<dbReference type="Proteomes" id="UP000501266">
    <property type="component" value="Segment"/>
</dbReference>
<dbReference type="GeneID" id="77927896"/>
<protein>
    <submittedName>
        <fullName evidence="1">Uncharacterized protein</fullName>
    </submittedName>
</protein>
<dbReference type="RefSeq" id="YP_010652143.1">
    <property type="nucleotide sequence ID" value="NC_070785.1"/>
</dbReference>